<feature type="binding site" evidence="11">
    <location>
        <begin position="330"/>
        <end position="331"/>
    </location>
    <ligand>
        <name>GMP</name>
        <dbReference type="ChEBI" id="CHEBI:58115"/>
    </ligand>
</feature>
<dbReference type="InterPro" id="IPR036025">
    <property type="entry name" value="RtcB-like_sf"/>
</dbReference>
<keyword evidence="7 12" id="KW-0464">Manganese</keyword>
<dbReference type="PANTHER" id="PTHR11118">
    <property type="entry name" value="RNA-SPLICING LIGASE RTCB HOMOLOG"/>
    <property type="match status" value="1"/>
</dbReference>
<feature type="binding site" evidence="12">
    <location>
        <position position="236"/>
    </location>
    <ligand>
        <name>Mn(2+)</name>
        <dbReference type="ChEBI" id="CHEBI:29035"/>
        <label>2</label>
    </ligand>
</feature>
<dbReference type="GO" id="GO:0006396">
    <property type="term" value="P:RNA processing"/>
    <property type="evidence" value="ECO:0007669"/>
    <property type="project" value="InterPro"/>
</dbReference>
<comment type="subunit">
    <text evidence="13">Monomer.</text>
</comment>
<dbReference type="GO" id="GO:0005525">
    <property type="term" value="F:GTP binding"/>
    <property type="evidence" value="ECO:0007669"/>
    <property type="project" value="UniProtKB-KW"/>
</dbReference>
<evidence type="ECO:0000256" key="10">
    <source>
        <dbReference type="PIRSR" id="PIRSR601233-1"/>
    </source>
</evidence>
<dbReference type="GO" id="GO:0170057">
    <property type="term" value="F:RNA ligase (GTP) activity"/>
    <property type="evidence" value="ECO:0007669"/>
    <property type="project" value="UniProtKB-EC"/>
</dbReference>
<dbReference type="Gene3D" id="3.90.1860.10">
    <property type="entry name" value="tRNA-splicing ligase RtcB"/>
    <property type="match status" value="1"/>
</dbReference>
<evidence type="ECO:0000256" key="5">
    <source>
        <dbReference type="ARBA" id="ARBA00022800"/>
    </source>
</evidence>
<feature type="binding site" evidence="11">
    <location>
        <position position="479"/>
    </location>
    <ligand>
        <name>GMP</name>
        <dbReference type="ChEBI" id="CHEBI:58115"/>
    </ligand>
</feature>
<dbReference type="RefSeq" id="WP_121010020.1">
    <property type="nucleotide sequence ID" value="NZ_RCCJ01000001.1"/>
</dbReference>
<evidence type="ECO:0000256" key="2">
    <source>
        <dbReference type="ARBA" id="ARBA00022598"/>
    </source>
</evidence>
<keyword evidence="6 11" id="KW-0342">GTP-binding</keyword>
<dbReference type="InterPro" id="IPR001233">
    <property type="entry name" value="RtcB"/>
</dbReference>
<dbReference type="SUPFAM" id="SSF103365">
    <property type="entry name" value="Hypothetical protein PH1602"/>
    <property type="match status" value="1"/>
</dbReference>
<keyword evidence="5" id="KW-0692">RNA repair</keyword>
<reference evidence="14 15" key="1">
    <citation type="submission" date="2018-10" db="EMBL/GenBank/DDBJ databases">
        <title>Genomic Encyclopedia of Archaeal and Bacterial Type Strains, Phase II (KMG-II): from individual species to whole genera.</title>
        <authorList>
            <person name="Goeker M."/>
        </authorList>
    </citation>
    <scope>NUCLEOTIDE SEQUENCE [LARGE SCALE GENOMIC DNA]</scope>
    <source>
        <strain evidence="14 15">DSM 16510</strain>
    </source>
</reference>
<feature type="binding site" evidence="12">
    <location>
        <position position="205"/>
    </location>
    <ligand>
        <name>Mn(2+)</name>
        <dbReference type="ChEBI" id="CHEBI:29035"/>
        <label>1</label>
    </ligand>
</feature>
<feature type="binding site" evidence="12">
    <location>
        <position position="97"/>
    </location>
    <ligand>
        <name>Mn(2+)</name>
        <dbReference type="ChEBI" id="CHEBI:29035"/>
        <label>1</label>
    </ligand>
</feature>
<evidence type="ECO:0000256" key="3">
    <source>
        <dbReference type="ARBA" id="ARBA00022723"/>
    </source>
</evidence>
<dbReference type="GO" id="GO:0042245">
    <property type="term" value="P:RNA repair"/>
    <property type="evidence" value="ECO:0007669"/>
    <property type="project" value="UniProtKB-KW"/>
</dbReference>
<evidence type="ECO:0000256" key="11">
    <source>
        <dbReference type="PIRSR" id="PIRSR601233-2"/>
    </source>
</evidence>
<comment type="cofactor">
    <cofactor evidence="12 13">
        <name>Mn(2+)</name>
        <dbReference type="ChEBI" id="CHEBI:29035"/>
    </cofactor>
    <text evidence="12 13">Binds 2 manganese ions per subunit.</text>
</comment>
<dbReference type="Pfam" id="PF01139">
    <property type="entry name" value="RtcB"/>
    <property type="match status" value="1"/>
</dbReference>
<gene>
    <name evidence="13" type="primary">rtcB</name>
    <name evidence="14" type="ORF">BCF55_0696</name>
</gene>
<comment type="catalytic activity">
    <reaction evidence="9">
        <text>a 3'-end 2',3'-cyclophospho-ribonucleotide-RNA + a 5'-end dephospho-ribonucleoside-RNA + GTP + H2O = a ribonucleotidyl-ribonucleotide-RNA + GMP + diphosphate + H(+)</text>
        <dbReference type="Rhea" id="RHEA:68080"/>
        <dbReference type="Rhea" id="RHEA-COMP:10464"/>
        <dbReference type="Rhea" id="RHEA-COMP:13936"/>
        <dbReference type="Rhea" id="RHEA-COMP:17355"/>
        <dbReference type="ChEBI" id="CHEBI:15377"/>
        <dbReference type="ChEBI" id="CHEBI:15378"/>
        <dbReference type="ChEBI" id="CHEBI:33019"/>
        <dbReference type="ChEBI" id="CHEBI:37565"/>
        <dbReference type="ChEBI" id="CHEBI:58115"/>
        <dbReference type="ChEBI" id="CHEBI:83064"/>
        <dbReference type="ChEBI" id="CHEBI:138284"/>
        <dbReference type="ChEBI" id="CHEBI:173118"/>
        <dbReference type="EC" id="6.5.1.8"/>
    </reaction>
</comment>
<dbReference type="GO" id="GO:0046872">
    <property type="term" value="F:metal ion binding"/>
    <property type="evidence" value="ECO:0007669"/>
    <property type="project" value="UniProtKB-UniRule"/>
</dbReference>
<dbReference type="FunFam" id="3.90.1860.10:FF:000001">
    <property type="entry name" value="tRNA-splicing ligase RtcB homolog"/>
    <property type="match status" value="1"/>
</dbReference>
<feature type="binding site" evidence="11">
    <location>
        <begin position="405"/>
        <end position="408"/>
    </location>
    <ligand>
        <name>GMP</name>
        <dbReference type="ChEBI" id="CHEBI:58115"/>
    </ligand>
</feature>
<sequence length="480" mass="52481">MGLKEQLVRKGDYVWELPKNTVNGQKVPVIIYLSDALFELLEEDAIKQAANAATLRGVQKAIYVMPDVHVGYGFPVGGVMATDTETGIISPGSVGYDINCGVRLIATNLQSKDVAPKIKELMQEVLKNVPAGVGSTGDIRLSPSSMEEVLVKGAKWAVEHGYGLEEDLEHIESFGSLPNADPSKASHEAYERGSDELGTVGSGNHFVEVQMVEEIYDEEIAQKLGLHEGQVTIMVHSGSRGFGHQVCTDYLKVAVRVLPKYGIELPDPQLACMPFLSNEGQDYFKAMCAAANYAFANRQILGFKTANTVRRFLGLSWEEFGYRLIYDHAHNIAKIEEHRVGSKLKKVVVHRKGATRAFPPYNPEVPPAYREVGQPVIIPGDMGRASYLLVGQPDSMEKSFGTACHGAGRVMSRRAAKRLVKEQGLERVIAGLTVVARGKGTIMEEIPQAYKDVSEVVRVIHELGIAKMVARLKPLGTLKG</sequence>
<feature type="binding site" evidence="11">
    <location>
        <position position="386"/>
    </location>
    <ligand>
        <name>GMP</name>
        <dbReference type="ChEBI" id="CHEBI:58115"/>
    </ligand>
</feature>
<evidence type="ECO:0000256" key="13">
    <source>
        <dbReference type="RuleBase" id="RU371113"/>
    </source>
</evidence>
<feature type="active site" description="GMP-histidine intermediate" evidence="10">
    <location>
        <position position="405"/>
    </location>
</feature>
<protein>
    <recommendedName>
        <fullName evidence="13">tRNA-splicing ligase RtcB</fullName>
        <ecNumber evidence="13">6.5.1.-</ecNumber>
    </recommendedName>
</protein>
<accession>A0A497XQ91</accession>
<dbReference type="PANTHER" id="PTHR11118:SF1">
    <property type="entry name" value="RNA-SPLICING LIGASE RTCB HOMOLOG"/>
    <property type="match status" value="1"/>
</dbReference>
<comment type="catalytic activity">
    <reaction evidence="8">
        <text>a 3'-end 3'-phospho-ribonucleotide-RNA + a 5'-end dephospho-ribonucleoside-RNA + GTP = a ribonucleotidyl-ribonucleotide-RNA + GMP + diphosphate</text>
        <dbReference type="Rhea" id="RHEA:68076"/>
        <dbReference type="Rhea" id="RHEA-COMP:10463"/>
        <dbReference type="Rhea" id="RHEA-COMP:13936"/>
        <dbReference type="Rhea" id="RHEA-COMP:17355"/>
        <dbReference type="ChEBI" id="CHEBI:33019"/>
        <dbReference type="ChEBI" id="CHEBI:37565"/>
        <dbReference type="ChEBI" id="CHEBI:58115"/>
        <dbReference type="ChEBI" id="CHEBI:83062"/>
        <dbReference type="ChEBI" id="CHEBI:138284"/>
        <dbReference type="ChEBI" id="CHEBI:173118"/>
        <dbReference type="EC" id="6.5.1.8"/>
    </reaction>
</comment>
<keyword evidence="4 11" id="KW-0547">Nucleotide-binding</keyword>
<evidence type="ECO:0000256" key="6">
    <source>
        <dbReference type="ARBA" id="ARBA00023134"/>
    </source>
</evidence>
<comment type="caution">
    <text evidence="14">The sequence shown here is derived from an EMBL/GenBank/DDBJ whole genome shotgun (WGS) entry which is preliminary data.</text>
</comment>
<evidence type="ECO:0000256" key="7">
    <source>
        <dbReference type="ARBA" id="ARBA00023211"/>
    </source>
</evidence>
<dbReference type="Proteomes" id="UP000267841">
    <property type="component" value="Unassembled WGS sequence"/>
</dbReference>
<keyword evidence="2 13" id="KW-0436">Ligase</keyword>
<evidence type="ECO:0000256" key="12">
    <source>
        <dbReference type="PIRSR" id="PIRSR601233-3"/>
    </source>
</evidence>
<evidence type="ECO:0000256" key="1">
    <source>
        <dbReference type="ARBA" id="ARBA00008071"/>
    </source>
</evidence>
<feature type="binding site" evidence="11">
    <location>
        <begin position="379"/>
        <end position="382"/>
    </location>
    <ligand>
        <name>GMP</name>
        <dbReference type="ChEBI" id="CHEBI:58115"/>
    </ligand>
</feature>
<evidence type="ECO:0000313" key="15">
    <source>
        <dbReference type="Proteomes" id="UP000267841"/>
    </source>
</evidence>
<dbReference type="AlphaFoldDB" id="A0A497XQ91"/>
<dbReference type="EMBL" id="RCCJ01000001">
    <property type="protein sequence ID" value="RLJ70424.1"/>
    <property type="molecule type" value="Genomic_DNA"/>
</dbReference>
<evidence type="ECO:0000256" key="4">
    <source>
        <dbReference type="ARBA" id="ARBA00022741"/>
    </source>
</evidence>
<dbReference type="GO" id="GO:0003972">
    <property type="term" value="F:RNA ligase (ATP) activity"/>
    <property type="evidence" value="ECO:0007669"/>
    <property type="project" value="TreeGrafter"/>
</dbReference>
<dbReference type="OrthoDB" id="9802323at2"/>
<organism evidence="14 15">
    <name type="scientific">Hydrogenivirga caldilitoris</name>
    <dbReference type="NCBI Taxonomy" id="246264"/>
    <lineage>
        <taxon>Bacteria</taxon>
        <taxon>Pseudomonadati</taxon>
        <taxon>Aquificota</taxon>
        <taxon>Aquificia</taxon>
        <taxon>Aquificales</taxon>
        <taxon>Aquificaceae</taxon>
        <taxon>Hydrogenivirga</taxon>
    </lineage>
</organism>
<evidence type="ECO:0000256" key="9">
    <source>
        <dbReference type="ARBA" id="ARBA00049514"/>
    </source>
</evidence>
<comment type="similarity">
    <text evidence="1 13">Belongs to the RtcB family.</text>
</comment>
<dbReference type="EC" id="6.5.1.-" evidence="13"/>
<proteinExistence type="inferred from homology"/>
<feature type="binding site" evidence="11">
    <location>
        <begin position="204"/>
        <end position="208"/>
    </location>
    <ligand>
        <name>GMP</name>
        <dbReference type="ChEBI" id="CHEBI:58115"/>
    </ligand>
</feature>
<feature type="binding site" evidence="12">
    <location>
        <position position="330"/>
    </location>
    <ligand>
        <name>Mn(2+)</name>
        <dbReference type="ChEBI" id="CHEBI:29035"/>
        <label>2</label>
    </ligand>
</feature>
<evidence type="ECO:0000256" key="8">
    <source>
        <dbReference type="ARBA" id="ARBA00047746"/>
    </source>
</evidence>
<keyword evidence="15" id="KW-1185">Reference proteome</keyword>
<name>A0A497XQ91_9AQUI</name>
<evidence type="ECO:0000313" key="14">
    <source>
        <dbReference type="EMBL" id="RLJ70424.1"/>
    </source>
</evidence>
<keyword evidence="3 12" id="KW-0479">Metal-binding</keyword>